<organism evidence="2 3">
    <name type="scientific">Lentinula lateritia</name>
    <dbReference type="NCBI Taxonomy" id="40482"/>
    <lineage>
        <taxon>Eukaryota</taxon>
        <taxon>Fungi</taxon>
        <taxon>Dikarya</taxon>
        <taxon>Basidiomycota</taxon>
        <taxon>Agaricomycotina</taxon>
        <taxon>Agaricomycetes</taxon>
        <taxon>Agaricomycetidae</taxon>
        <taxon>Agaricales</taxon>
        <taxon>Marasmiineae</taxon>
        <taxon>Omphalotaceae</taxon>
        <taxon>Lentinula</taxon>
    </lineage>
</organism>
<evidence type="ECO:0000256" key="1">
    <source>
        <dbReference type="SAM" id="Phobius"/>
    </source>
</evidence>
<accession>A0A9W9DK28</accession>
<keyword evidence="1" id="KW-0472">Membrane</keyword>
<evidence type="ECO:0000313" key="3">
    <source>
        <dbReference type="Proteomes" id="UP001150238"/>
    </source>
</evidence>
<dbReference type="AlphaFoldDB" id="A0A9W9DK28"/>
<sequence>MTSSFPCPLLSSSDILVDDADPRIVYSSGWIAGGRTGLECEATTHGTNSTTNSTAIFTFEGVGVEVFGTIGVISATSLTTNYQIDNLPDSQSIFAINGQINFRVPFYKSPSLTPGNHILTITVPPDDTSSGLFYLDYIIYHPIPTSTISCPAATIIDNTYSALSTCTAGCMEITSHSPSAPAIAGGVIGSIMGVVVGIVLAFVLMPKMKIRSWCCNTSSTQHREPLSSRRNYSQERSSQLRDLNAPAECASIYNVDLDLGMHFGHTRVLHLQGGRDSEHLSNPPSYDG</sequence>
<dbReference type="EMBL" id="JANVFS010000026">
    <property type="protein sequence ID" value="KAJ4472780.1"/>
    <property type="molecule type" value="Genomic_DNA"/>
</dbReference>
<proteinExistence type="predicted"/>
<comment type="caution">
    <text evidence="2">The sequence shown here is derived from an EMBL/GenBank/DDBJ whole genome shotgun (WGS) entry which is preliminary data.</text>
</comment>
<protein>
    <submittedName>
        <fullName evidence="2">Uncharacterized protein</fullName>
    </submittedName>
</protein>
<evidence type="ECO:0000313" key="2">
    <source>
        <dbReference type="EMBL" id="KAJ4472780.1"/>
    </source>
</evidence>
<dbReference type="Proteomes" id="UP001150238">
    <property type="component" value="Unassembled WGS sequence"/>
</dbReference>
<reference evidence="2" key="1">
    <citation type="submission" date="2022-08" db="EMBL/GenBank/DDBJ databases">
        <authorList>
            <consortium name="DOE Joint Genome Institute"/>
            <person name="Min B."/>
            <person name="Riley R."/>
            <person name="Sierra-Patev S."/>
            <person name="Naranjo-Ortiz M."/>
            <person name="Looney B."/>
            <person name="Konkel Z."/>
            <person name="Slot J.C."/>
            <person name="Sakamoto Y."/>
            <person name="Steenwyk J.L."/>
            <person name="Rokas A."/>
            <person name="Carro J."/>
            <person name="Camarero S."/>
            <person name="Ferreira P."/>
            <person name="Molpeceres G."/>
            <person name="Ruiz-Duenas F.J."/>
            <person name="Serrano A."/>
            <person name="Henrissat B."/>
            <person name="Drula E."/>
            <person name="Hughes K.W."/>
            <person name="Mata J.L."/>
            <person name="Ishikawa N.K."/>
            <person name="Vargas-Isla R."/>
            <person name="Ushijima S."/>
            <person name="Smith C.A."/>
            <person name="Ahrendt S."/>
            <person name="Andreopoulos W."/>
            <person name="He G."/>
            <person name="Labutti K."/>
            <person name="Lipzen A."/>
            <person name="Ng V."/>
            <person name="Sandor L."/>
            <person name="Barry K."/>
            <person name="Martinez A.T."/>
            <person name="Xiao Y."/>
            <person name="Gibbons J.G."/>
            <person name="Terashima K."/>
            <person name="Hibbett D.S."/>
            <person name="Grigoriev I.V."/>
        </authorList>
    </citation>
    <scope>NUCLEOTIDE SEQUENCE</scope>
    <source>
        <strain evidence="2">Sp2 HRB7682 ss15</strain>
    </source>
</reference>
<feature type="transmembrane region" description="Helical" evidence="1">
    <location>
        <begin position="182"/>
        <end position="204"/>
    </location>
</feature>
<reference evidence="2" key="2">
    <citation type="journal article" date="2023" name="Proc. Natl. Acad. Sci. U.S.A.">
        <title>A global phylogenomic analysis of the shiitake genus Lentinula.</title>
        <authorList>
            <person name="Sierra-Patev S."/>
            <person name="Min B."/>
            <person name="Naranjo-Ortiz M."/>
            <person name="Looney B."/>
            <person name="Konkel Z."/>
            <person name="Slot J.C."/>
            <person name="Sakamoto Y."/>
            <person name="Steenwyk J.L."/>
            <person name="Rokas A."/>
            <person name="Carro J."/>
            <person name="Camarero S."/>
            <person name="Ferreira P."/>
            <person name="Molpeceres G."/>
            <person name="Ruiz-Duenas F.J."/>
            <person name="Serrano A."/>
            <person name="Henrissat B."/>
            <person name="Drula E."/>
            <person name="Hughes K.W."/>
            <person name="Mata J.L."/>
            <person name="Ishikawa N.K."/>
            <person name="Vargas-Isla R."/>
            <person name="Ushijima S."/>
            <person name="Smith C.A."/>
            <person name="Donoghue J."/>
            <person name="Ahrendt S."/>
            <person name="Andreopoulos W."/>
            <person name="He G."/>
            <person name="LaButti K."/>
            <person name="Lipzen A."/>
            <person name="Ng V."/>
            <person name="Riley R."/>
            <person name="Sandor L."/>
            <person name="Barry K."/>
            <person name="Martinez A.T."/>
            <person name="Xiao Y."/>
            <person name="Gibbons J.G."/>
            <person name="Terashima K."/>
            <person name="Grigoriev I.V."/>
            <person name="Hibbett D."/>
        </authorList>
    </citation>
    <scope>NUCLEOTIDE SEQUENCE</scope>
    <source>
        <strain evidence="2">Sp2 HRB7682 ss15</strain>
    </source>
</reference>
<keyword evidence="1" id="KW-1133">Transmembrane helix</keyword>
<gene>
    <name evidence="2" type="ORF">C8J55DRAFT_563025</name>
</gene>
<dbReference type="Gene3D" id="2.60.120.260">
    <property type="entry name" value="Galactose-binding domain-like"/>
    <property type="match status" value="1"/>
</dbReference>
<name>A0A9W9DK28_9AGAR</name>
<keyword evidence="1" id="KW-0812">Transmembrane</keyword>